<name>M6CTW0_9LEPT</name>
<evidence type="ECO:0000256" key="1">
    <source>
        <dbReference type="SAM" id="MobiDB-lite"/>
    </source>
</evidence>
<feature type="region of interest" description="Disordered" evidence="1">
    <location>
        <begin position="78"/>
        <end position="125"/>
    </location>
</feature>
<comment type="caution">
    <text evidence="2">The sequence shown here is derived from an EMBL/GenBank/DDBJ whole genome shotgun (WGS) entry which is preliminary data.</text>
</comment>
<sequence>MLKDAISRLKERLTTNVTKSSINESDLQTLASTVTTLLDSGKVEPKTDKIKEWAVSKGLEEAEAISFAEEVIDAYFDDTTDETVSKSELGDSLNGEEEEESEEKKKKEEKDKKKKKEEEEKKEIEKSKFISEIQNTLEILKSGQETLAAAIEHLLDNARDNQKLKSELLTLKSEIGSVSCRPANTKTPVTTQIQKSNLNGQVDARERDNVANKIIKGIELGKCQLEDVSYFQSTWKLSERAQKFFNEYKEVLK</sequence>
<gene>
    <name evidence="2" type="ORF">LEP1GSC194_3541</name>
</gene>
<reference evidence="2 3" key="1">
    <citation type="submission" date="2013-01" db="EMBL/GenBank/DDBJ databases">
        <authorList>
            <person name="Harkins D.M."/>
            <person name="Durkin A.S."/>
            <person name="Brinkac L.M."/>
            <person name="Haft D.H."/>
            <person name="Selengut J.D."/>
            <person name="Sanka R."/>
            <person name="DePew J."/>
            <person name="Purushe J."/>
            <person name="Galloway R.L."/>
            <person name="Vinetz J.M."/>
            <person name="Sutton G.G."/>
            <person name="Nierman W.C."/>
            <person name="Fouts D.E."/>
        </authorList>
    </citation>
    <scope>NUCLEOTIDE SEQUENCE [LARGE SCALE GENOMIC DNA]</scope>
    <source>
        <strain evidence="2 3">79601</strain>
    </source>
</reference>
<dbReference type="EMBL" id="ANIK01000035">
    <property type="protein sequence ID" value="EMJ95362.1"/>
    <property type="molecule type" value="Genomic_DNA"/>
</dbReference>
<evidence type="ECO:0000313" key="3">
    <source>
        <dbReference type="Proteomes" id="UP000011988"/>
    </source>
</evidence>
<accession>M6CTW0</accession>
<dbReference type="OrthoDB" id="345881at2"/>
<dbReference type="RefSeq" id="WP_020773208.1">
    <property type="nucleotide sequence ID" value="NZ_ANIK01000035.1"/>
</dbReference>
<organism evidence="2 3">
    <name type="scientific">Leptospira alstonii serovar Sichuan str. 79601</name>
    <dbReference type="NCBI Taxonomy" id="1218565"/>
    <lineage>
        <taxon>Bacteria</taxon>
        <taxon>Pseudomonadati</taxon>
        <taxon>Spirochaetota</taxon>
        <taxon>Spirochaetia</taxon>
        <taxon>Leptospirales</taxon>
        <taxon>Leptospiraceae</taxon>
        <taxon>Leptospira</taxon>
    </lineage>
</organism>
<protein>
    <submittedName>
        <fullName evidence="2">Uncharacterized protein</fullName>
    </submittedName>
</protein>
<proteinExistence type="predicted"/>
<dbReference type="PATRIC" id="fig|1218565.3.peg.1886"/>
<evidence type="ECO:0000313" key="2">
    <source>
        <dbReference type="EMBL" id="EMJ95362.1"/>
    </source>
</evidence>
<dbReference type="AlphaFoldDB" id="M6CTW0"/>
<dbReference type="Proteomes" id="UP000011988">
    <property type="component" value="Unassembled WGS sequence"/>
</dbReference>
<feature type="compositionally biased region" description="Basic and acidic residues" evidence="1">
    <location>
        <begin position="102"/>
        <end position="125"/>
    </location>
</feature>